<reference evidence="5" key="1">
    <citation type="journal article" date="2021" name="Proc. Natl. Acad. Sci. U.S.A.">
        <title>Three genomes in the algal genus Volvox reveal the fate of a haploid sex-determining region after a transition to homothallism.</title>
        <authorList>
            <person name="Yamamoto K."/>
            <person name="Hamaji T."/>
            <person name="Kawai-Toyooka H."/>
            <person name="Matsuzaki R."/>
            <person name="Takahashi F."/>
            <person name="Nishimura Y."/>
            <person name="Kawachi M."/>
            <person name="Noguchi H."/>
            <person name="Minakuchi Y."/>
            <person name="Umen J.G."/>
            <person name="Toyoda A."/>
            <person name="Nozaki H."/>
        </authorList>
    </citation>
    <scope>NUCLEOTIDE SEQUENCE</scope>
    <source>
        <strain evidence="5">NIES-3785</strain>
    </source>
</reference>
<proteinExistence type="inferred from homology"/>
<dbReference type="Gene3D" id="3.50.50.100">
    <property type="match status" value="1"/>
</dbReference>
<gene>
    <name evidence="5" type="ORF">Vretimale_17578</name>
</gene>
<dbReference type="GO" id="GO:0005737">
    <property type="term" value="C:cytoplasm"/>
    <property type="evidence" value="ECO:0007669"/>
    <property type="project" value="TreeGrafter"/>
</dbReference>
<evidence type="ECO:0000256" key="1">
    <source>
        <dbReference type="ARBA" id="ARBA00006442"/>
    </source>
</evidence>
<dbReference type="PRINTS" id="PR00368">
    <property type="entry name" value="FADPNR"/>
</dbReference>
<dbReference type="PANTHER" id="PTHR43735:SF3">
    <property type="entry name" value="FERROPTOSIS SUPPRESSOR PROTEIN 1"/>
    <property type="match status" value="1"/>
</dbReference>
<comment type="caution">
    <text evidence="5">The sequence shown here is derived from an EMBL/GenBank/DDBJ whole genome shotgun (WGS) entry which is preliminary data.</text>
</comment>
<comment type="similarity">
    <text evidence="1">Belongs to the FAD-dependent oxidoreductase family.</text>
</comment>
<evidence type="ECO:0000256" key="2">
    <source>
        <dbReference type="ARBA" id="ARBA00022630"/>
    </source>
</evidence>
<dbReference type="GO" id="GO:0050660">
    <property type="term" value="F:flavin adenine dinucleotide binding"/>
    <property type="evidence" value="ECO:0007669"/>
    <property type="project" value="TreeGrafter"/>
</dbReference>
<organism evidence="5 6">
    <name type="scientific">Volvox reticuliferus</name>
    <dbReference type="NCBI Taxonomy" id="1737510"/>
    <lineage>
        <taxon>Eukaryota</taxon>
        <taxon>Viridiplantae</taxon>
        <taxon>Chlorophyta</taxon>
        <taxon>core chlorophytes</taxon>
        <taxon>Chlorophyceae</taxon>
        <taxon>CS clade</taxon>
        <taxon>Chlamydomonadales</taxon>
        <taxon>Volvocaceae</taxon>
        <taxon>Volvox</taxon>
    </lineage>
</organism>
<dbReference type="SUPFAM" id="SSF51905">
    <property type="entry name" value="FAD/NAD(P)-binding domain"/>
    <property type="match status" value="1"/>
</dbReference>
<keyword evidence="4" id="KW-0560">Oxidoreductase</keyword>
<dbReference type="OrthoDB" id="202203at2759"/>
<dbReference type="GO" id="GO:0004174">
    <property type="term" value="F:electron-transferring-flavoprotein dehydrogenase activity"/>
    <property type="evidence" value="ECO:0007669"/>
    <property type="project" value="TreeGrafter"/>
</dbReference>
<accession>A0A8J4GVJ3</accession>
<dbReference type="PANTHER" id="PTHR43735">
    <property type="entry name" value="APOPTOSIS-INDUCING FACTOR 1"/>
    <property type="match status" value="1"/>
</dbReference>
<dbReference type="Proteomes" id="UP000722791">
    <property type="component" value="Unassembled WGS sequence"/>
</dbReference>
<dbReference type="EMBL" id="BNCQ01000059">
    <property type="protein sequence ID" value="GIM14767.1"/>
    <property type="molecule type" value="Genomic_DNA"/>
</dbReference>
<dbReference type="InterPro" id="IPR023753">
    <property type="entry name" value="FAD/NAD-binding_dom"/>
</dbReference>
<sequence length="365" mass="38545">MTTQEKPRVLIIGAGFAGVTLATKINGFADVTVIDPKEYLEITWATVRSIVDESVALRSIISLKDIPNIGRLVQATVTRLTAKEAVLSNGETLTFDYAAICTGSSYSDAFKSSISLNRERRLEELKGVNEEIRAARSIVVVGGGAAGVEVAAEVVEAYAGKAITLVHPGKQLLSTAPPKAGAKAKQFLESKGVKVQLGVSVQSQPAGRGAATLTLSDGSNLTADLVLWCAGAKPNTAYLGEDLAAVRDDKGLIKVLPTLQVEDHPNIFALGDCNNVPEEKKGFLAMKQAELAAASIKALIKASKSGKPPKLGVWTPNMGMEMLLVTLGRSDGVCRMGGSVFTGFLPAWLKGKDLFIGKTRAQLRV</sequence>
<keyword evidence="2" id="KW-0285">Flavoprotein</keyword>
<protein>
    <submittedName>
        <fullName evidence="5">Uncharacterized protein</fullName>
    </submittedName>
</protein>
<dbReference type="AlphaFoldDB" id="A0A8J4GVJ3"/>
<evidence type="ECO:0000313" key="5">
    <source>
        <dbReference type="EMBL" id="GIM14767.1"/>
    </source>
</evidence>
<dbReference type="PRINTS" id="PR00411">
    <property type="entry name" value="PNDRDTASEI"/>
</dbReference>
<evidence type="ECO:0000256" key="4">
    <source>
        <dbReference type="ARBA" id="ARBA00023002"/>
    </source>
</evidence>
<keyword evidence="3" id="KW-0274">FAD</keyword>
<dbReference type="InterPro" id="IPR036188">
    <property type="entry name" value="FAD/NAD-bd_sf"/>
</dbReference>
<dbReference type="Pfam" id="PF07992">
    <property type="entry name" value="Pyr_redox_2"/>
    <property type="match status" value="1"/>
</dbReference>
<name>A0A8J4GVJ3_9CHLO</name>
<evidence type="ECO:0000256" key="3">
    <source>
        <dbReference type="ARBA" id="ARBA00022827"/>
    </source>
</evidence>
<evidence type="ECO:0000313" key="6">
    <source>
        <dbReference type="Proteomes" id="UP000722791"/>
    </source>
</evidence>